<keyword evidence="1" id="KW-1133">Transmembrane helix</keyword>
<proteinExistence type="predicted"/>
<dbReference type="AlphaFoldDB" id="A0A200J979"/>
<dbReference type="EMBL" id="CP147246">
    <property type="protein sequence ID" value="WYJ93733.1"/>
    <property type="molecule type" value="Genomic_DNA"/>
</dbReference>
<sequence>MSRAREVISYLVIIYLSISVGNRALAFFQKFPTNIWIDRIICIIITAIIAGLLGCLLLPKNKVKQ</sequence>
<dbReference type="Proteomes" id="UP000196151">
    <property type="component" value="Chromosome"/>
</dbReference>
<keyword evidence="1" id="KW-0812">Transmembrane</keyword>
<accession>A0A200J979</accession>
<dbReference type="RefSeq" id="WP_087640945.1">
    <property type="nucleotide sequence ID" value="NZ_CP147246.1"/>
</dbReference>
<reference evidence="3" key="3">
    <citation type="submission" date="2024-03" db="EMBL/GenBank/DDBJ databases">
        <title>The Genome Sequence of Enterococcus sp. DIV0238c.</title>
        <authorList>
            <consortium name="The Broad Institute Genomics Platform"/>
            <consortium name="The Broad Institute Microbial Omics Core"/>
            <consortium name="The Broad Institute Genomic Center for Infectious Diseases"/>
            <person name="Earl A."/>
            <person name="Manson A."/>
            <person name="Gilmore M."/>
            <person name="Schwartman J."/>
            <person name="Shea T."/>
            <person name="Abouelleil A."/>
            <person name="Cao P."/>
            <person name="Chapman S."/>
            <person name="Cusick C."/>
            <person name="Young S."/>
            <person name="Neafsey D."/>
            <person name="Nusbaum C."/>
            <person name="Birren B."/>
        </authorList>
    </citation>
    <scope>NUCLEOTIDE SEQUENCE</scope>
    <source>
        <strain evidence="3">9D6_DIV0238</strain>
    </source>
</reference>
<keyword evidence="1" id="KW-0472">Membrane</keyword>
<reference evidence="2" key="1">
    <citation type="submission" date="2017-05" db="EMBL/GenBank/DDBJ databases">
        <title>The Genome Sequence of Enterococcus sp. 9D6_DIV0238.</title>
        <authorList>
            <consortium name="The Broad Institute Genomics Platform"/>
            <consortium name="The Broad Institute Genomic Center for Infectious Diseases"/>
            <person name="Earl A."/>
            <person name="Manson A."/>
            <person name="Schwartman J."/>
            <person name="Gilmore M."/>
            <person name="Abouelleil A."/>
            <person name="Cao P."/>
            <person name="Chapman S."/>
            <person name="Cusick C."/>
            <person name="Shea T."/>
            <person name="Young S."/>
            <person name="Neafsey D."/>
            <person name="Nusbaum C."/>
            <person name="Birren B."/>
        </authorList>
    </citation>
    <scope>NUCLEOTIDE SEQUENCE [LARGE SCALE GENOMIC DNA]</scope>
    <source>
        <strain evidence="2">9D6_DIV0238</strain>
    </source>
</reference>
<evidence type="ECO:0000313" key="2">
    <source>
        <dbReference type="EMBL" id="OUZ33135.1"/>
    </source>
</evidence>
<organism evidence="2">
    <name type="scientific">Candidatus Enterococcus dunnyi</name>
    <dbReference type="NCBI Taxonomy" id="1834192"/>
    <lineage>
        <taxon>Bacteria</taxon>
        <taxon>Bacillati</taxon>
        <taxon>Bacillota</taxon>
        <taxon>Bacilli</taxon>
        <taxon>Lactobacillales</taxon>
        <taxon>Enterococcaceae</taxon>
        <taxon>Enterococcus</taxon>
    </lineage>
</organism>
<evidence type="ECO:0000313" key="3">
    <source>
        <dbReference type="EMBL" id="WYJ93733.1"/>
    </source>
</evidence>
<evidence type="ECO:0000256" key="1">
    <source>
        <dbReference type="SAM" id="Phobius"/>
    </source>
</evidence>
<protein>
    <submittedName>
        <fullName evidence="2">Uncharacterized protein</fullName>
    </submittedName>
</protein>
<keyword evidence="4" id="KW-1185">Reference proteome</keyword>
<dbReference type="EMBL" id="NIBQ01000002">
    <property type="protein sequence ID" value="OUZ33135.1"/>
    <property type="molecule type" value="Genomic_DNA"/>
</dbReference>
<gene>
    <name evidence="3" type="ORF">A5889_001235</name>
    <name evidence="2" type="ORF">A5889_001844</name>
</gene>
<feature type="transmembrane region" description="Helical" evidence="1">
    <location>
        <begin position="7"/>
        <end position="29"/>
    </location>
</feature>
<reference evidence="3" key="2">
    <citation type="submission" date="2017-05" db="EMBL/GenBank/DDBJ databases">
        <authorList>
            <consortium name="The Broad Institute Genomics Platform"/>
            <consortium name="The Broad Institute Genomic Center for Infectious Diseases"/>
            <person name="Earl A."/>
            <person name="Manson A."/>
            <person name="Schwartman J."/>
            <person name="Gilmore M."/>
            <person name="Abouelleil A."/>
            <person name="Cao P."/>
            <person name="Chapman S."/>
            <person name="Cusick C."/>
            <person name="Shea T."/>
            <person name="Young S."/>
            <person name="Neafsey D."/>
            <person name="Nusbaum C."/>
            <person name="Birren B."/>
        </authorList>
    </citation>
    <scope>NUCLEOTIDE SEQUENCE</scope>
    <source>
        <strain evidence="3">9D6_DIV0238</strain>
    </source>
</reference>
<name>A0A200J979_9ENTE</name>
<evidence type="ECO:0000313" key="4">
    <source>
        <dbReference type="Proteomes" id="UP000196151"/>
    </source>
</evidence>
<feature type="transmembrane region" description="Helical" evidence="1">
    <location>
        <begin position="35"/>
        <end position="58"/>
    </location>
</feature>